<dbReference type="FunFam" id="1.10.10.2740:FF:000002">
    <property type="entry name" value="Transcription elongation factor Spt6"/>
    <property type="match status" value="1"/>
</dbReference>
<dbReference type="CDD" id="cd09918">
    <property type="entry name" value="SH2_Nterm_SPT6_like"/>
    <property type="match status" value="1"/>
</dbReference>
<dbReference type="InterPro" id="IPR028083">
    <property type="entry name" value="Spt6_acidic_N_dom"/>
</dbReference>
<feature type="compositionally biased region" description="Acidic residues" evidence="11">
    <location>
        <begin position="151"/>
        <end position="160"/>
    </location>
</feature>
<comment type="subcellular location">
    <subcellularLocation>
        <location evidence="2">Chromosome</location>
    </subcellularLocation>
    <subcellularLocation>
        <location evidence="1 10">Nucleus</location>
    </subcellularLocation>
</comment>
<keyword evidence="7 10" id="KW-0804">Transcription</keyword>
<dbReference type="FunFam" id="3.30.420.140:FF:000007">
    <property type="entry name" value="Transcription elongation factor SPT6"/>
    <property type="match status" value="1"/>
</dbReference>
<dbReference type="Pfam" id="PF17674">
    <property type="entry name" value="HHH_9"/>
    <property type="match status" value="1"/>
</dbReference>
<dbReference type="PROSITE" id="PS50126">
    <property type="entry name" value="S1"/>
    <property type="match status" value="1"/>
</dbReference>
<dbReference type="SUPFAM" id="SSF53098">
    <property type="entry name" value="Ribonuclease H-like"/>
    <property type="match status" value="1"/>
</dbReference>
<dbReference type="FunFam" id="1.10.150.850:FF:000001">
    <property type="entry name" value="Transcription elongation factor spt6"/>
    <property type="match status" value="1"/>
</dbReference>
<reference evidence="13 14" key="1">
    <citation type="submission" date="2015-09" db="EMBL/GenBank/DDBJ databases">
        <title>Host preference determinants of Valsa canker pathogens revealed by comparative genomics.</title>
        <authorList>
            <person name="Yin Z."/>
            <person name="Huang L."/>
        </authorList>
    </citation>
    <scope>NUCLEOTIDE SEQUENCE [LARGE SCALE GENOMIC DNA]</scope>
    <source>
        <strain evidence="13 14">SXYLt</strain>
    </source>
</reference>
<dbReference type="GO" id="GO:0008023">
    <property type="term" value="C:transcription elongation factor complex"/>
    <property type="evidence" value="ECO:0007669"/>
    <property type="project" value="TreeGrafter"/>
</dbReference>
<proteinExistence type="inferred from homology"/>
<evidence type="ECO:0000256" key="8">
    <source>
        <dbReference type="ARBA" id="ARBA00023242"/>
    </source>
</evidence>
<evidence type="ECO:0000256" key="3">
    <source>
        <dbReference type="ARBA" id="ARBA00009253"/>
    </source>
</evidence>
<evidence type="ECO:0000256" key="6">
    <source>
        <dbReference type="ARBA" id="ARBA00022999"/>
    </source>
</evidence>
<dbReference type="OrthoDB" id="995477at2759"/>
<name>A0A423W8A2_9PEZI</name>
<dbReference type="InterPro" id="IPR012340">
    <property type="entry name" value="NA-bd_OB-fold"/>
</dbReference>
<feature type="domain" description="S1 motif" evidence="12">
    <location>
        <begin position="1115"/>
        <end position="1182"/>
    </location>
</feature>
<dbReference type="FunFam" id="3.30.505.10:FF:000056">
    <property type="entry name" value="Transcription elongation factor Spt6"/>
    <property type="match status" value="1"/>
</dbReference>
<feature type="compositionally biased region" description="Basic and acidic residues" evidence="11">
    <location>
        <begin position="135"/>
        <end position="150"/>
    </location>
</feature>
<dbReference type="Pfam" id="PF14635">
    <property type="entry name" value="HHH_7"/>
    <property type="match status" value="1"/>
</dbReference>
<dbReference type="GO" id="GO:0031491">
    <property type="term" value="F:nucleosome binding"/>
    <property type="evidence" value="ECO:0007669"/>
    <property type="project" value="TreeGrafter"/>
</dbReference>
<comment type="caution">
    <text evidence="13">The sequence shown here is derived from an EMBL/GenBank/DDBJ whole genome shotgun (WGS) entry which is preliminary data.</text>
</comment>
<dbReference type="Gene3D" id="3.30.505.10">
    <property type="entry name" value="SH2 domain"/>
    <property type="match status" value="2"/>
</dbReference>
<dbReference type="InterPro" id="IPR042066">
    <property type="entry name" value="Spt6_death-like"/>
</dbReference>
<gene>
    <name evidence="13" type="ORF">VPNG_07725</name>
</gene>
<evidence type="ECO:0000256" key="7">
    <source>
        <dbReference type="ARBA" id="ARBA00023163"/>
    </source>
</evidence>
<dbReference type="InterPro" id="IPR023319">
    <property type="entry name" value="Tex-like_HTH_dom_sf"/>
</dbReference>
<dbReference type="InterPro" id="IPR035018">
    <property type="entry name" value="Spt6_SH2_C"/>
</dbReference>
<evidence type="ECO:0000256" key="1">
    <source>
        <dbReference type="ARBA" id="ARBA00004123"/>
    </source>
</evidence>
<feature type="compositionally biased region" description="Acidic residues" evidence="11">
    <location>
        <begin position="98"/>
        <end position="110"/>
    </location>
</feature>
<dbReference type="InterPro" id="IPR049540">
    <property type="entry name" value="Spt6-like_S1"/>
</dbReference>
<dbReference type="InterPro" id="IPR041692">
    <property type="entry name" value="HHH_9"/>
</dbReference>
<accession>A0A423W8A2</accession>
<evidence type="ECO:0000259" key="12">
    <source>
        <dbReference type="PROSITE" id="PS50126"/>
    </source>
</evidence>
<dbReference type="GO" id="GO:0140673">
    <property type="term" value="P:transcription elongation-coupled chromatin remodeling"/>
    <property type="evidence" value="ECO:0007669"/>
    <property type="project" value="InterPro"/>
</dbReference>
<feature type="compositionally biased region" description="Polar residues" evidence="11">
    <location>
        <begin position="117"/>
        <end position="128"/>
    </location>
</feature>
<feature type="compositionally biased region" description="Acidic residues" evidence="11">
    <location>
        <begin position="69"/>
        <end position="82"/>
    </location>
</feature>
<evidence type="ECO:0000256" key="2">
    <source>
        <dbReference type="ARBA" id="ARBA00004286"/>
    </source>
</evidence>
<evidence type="ECO:0000313" key="13">
    <source>
        <dbReference type="EMBL" id="ROV99570.1"/>
    </source>
</evidence>
<dbReference type="Gene3D" id="1.10.10.2740">
    <property type="entry name" value="Spt6, Death-like domain"/>
    <property type="match status" value="1"/>
</dbReference>
<dbReference type="GO" id="GO:0003677">
    <property type="term" value="F:DNA binding"/>
    <property type="evidence" value="ECO:0007669"/>
    <property type="project" value="InterPro"/>
</dbReference>
<dbReference type="InterPro" id="IPR035019">
    <property type="entry name" value="Spt6_SH2_N"/>
</dbReference>
<dbReference type="Pfam" id="PF14633">
    <property type="entry name" value="SH2_2"/>
    <property type="match status" value="1"/>
</dbReference>
<dbReference type="Gene3D" id="2.40.50.140">
    <property type="entry name" value="Nucleic acid-binding proteins"/>
    <property type="match status" value="1"/>
</dbReference>
<dbReference type="Proteomes" id="UP000285146">
    <property type="component" value="Unassembled WGS sequence"/>
</dbReference>
<dbReference type="PANTHER" id="PTHR10145">
    <property type="entry name" value="TRANSCRIPTION ELONGATION FACTOR SPT6"/>
    <property type="match status" value="1"/>
</dbReference>
<keyword evidence="5" id="KW-0158">Chromosome</keyword>
<dbReference type="Gene3D" id="3.30.420.140">
    <property type="entry name" value="YqgF/RNase H-like domain"/>
    <property type="match status" value="1"/>
</dbReference>
<dbReference type="Gene3D" id="1.10.3500.10">
    <property type="entry name" value="Tex N-terminal region-like"/>
    <property type="match status" value="1"/>
</dbReference>
<dbReference type="InterPro" id="IPR036860">
    <property type="entry name" value="SH2_dom_sf"/>
</dbReference>
<dbReference type="Gene3D" id="1.10.150.850">
    <property type="entry name" value="Spt6, helix-hairpin-helix domain"/>
    <property type="match status" value="1"/>
</dbReference>
<dbReference type="InterPro" id="IPR003029">
    <property type="entry name" value="S1_domain"/>
</dbReference>
<feature type="compositionally biased region" description="Acidic residues" evidence="11">
    <location>
        <begin position="46"/>
        <end position="59"/>
    </location>
</feature>
<dbReference type="SUPFAM" id="SSF55550">
    <property type="entry name" value="SH2 domain"/>
    <property type="match status" value="1"/>
</dbReference>
<evidence type="ECO:0000256" key="9">
    <source>
        <dbReference type="ARBA" id="ARBA00093389"/>
    </source>
</evidence>
<dbReference type="GO" id="GO:0042393">
    <property type="term" value="F:histone binding"/>
    <property type="evidence" value="ECO:0007669"/>
    <property type="project" value="TreeGrafter"/>
</dbReference>
<feature type="compositionally biased region" description="Acidic residues" evidence="11">
    <location>
        <begin position="13"/>
        <end position="33"/>
    </location>
</feature>
<dbReference type="FunCoup" id="A0A423W8A2">
    <property type="interactions" value="1145"/>
</dbReference>
<feature type="region of interest" description="Disordered" evidence="11">
    <location>
        <begin position="1"/>
        <end position="190"/>
    </location>
</feature>
<evidence type="ECO:0000256" key="5">
    <source>
        <dbReference type="ARBA" id="ARBA00022454"/>
    </source>
</evidence>
<dbReference type="InterPro" id="IPR028231">
    <property type="entry name" value="Spt6_YqgF"/>
</dbReference>
<dbReference type="SUPFAM" id="SSF50249">
    <property type="entry name" value="Nucleic acid-binding proteins"/>
    <property type="match status" value="1"/>
</dbReference>
<dbReference type="InterPro" id="IPR028088">
    <property type="entry name" value="Spt6_HTH_DNA-bd_dom"/>
</dbReference>
<feature type="compositionally biased region" description="Acidic residues" evidence="11">
    <location>
        <begin position="176"/>
        <end position="190"/>
    </location>
</feature>
<dbReference type="InParanoid" id="A0A423W8A2"/>
<evidence type="ECO:0000256" key="4">
    <source>
        <dbReference type="ARBA" id="ARBA00020248"/>
    </source>
</evidence>
<comment type="function">
    <text evidence="9">Histone H3-H4 chaperone that plays a role in maintenance of chromatin structure during RNA polymerase II transcription elongation thereby repressing transcription initiation from cryptic promoters. Mediates the reassembly of nucleosomes onto the promoters of at least a selected set of genes during repression; the nucleosome reassembly is essential for transcriptional repression. Essential for viability.</text>
</comment>
<organism evidence="13 14">
    <name type="scientific">Cytospora leucostoma</name>
    <dbReference type="NCBI Taxonomy" id="1230097"/>
    <lineage>
        <taxon>Eukaryota</taxon>
        <taxon>Fungi</taxon>
        <taxon>Dikarya</taxon>
        <taxon>Ascomycota</taxon>
        <taxon>Pezizomycotina</taxon>
        <taxon>Sordariomycetes</taxon>
        <taxon>Sordariomycetidae</taxon>
        <taxon>Diaporthales</taxon>
        <taxon>Cytosporaceae</taxon>
        <taxon>Cytospora</taxon>
    </lineage>
</organism>
<keyword evidence="14" id="KW-1185">Reference proteome</keyword>
<dbReference type="FunFam" id="3.30.505.10:FF:000065">
    <property type="entry name" value="Transcription elongation factor SPT6"/>
    <property type="match status" value="1"/>
</dbReference>
<dbReference type="CDD" id="cd09928">
    <property type="entry name" value="SH2_Cterm_SPT6_like"/>
    <property type="match status" value="1"/>
</dbReference>
<dbReference type="GO" id="GO:0005694">
    <property type="term" value="C:chromosome"/>
    <property type="evidence" value="ECO:0007669"/>
    <property type="project" value="UniProtKB-SubCell"/>
</dbReference>
<dbReference type="InterPro" id="IPR035420">
    <property type="entry name" value="Spt6_SH2"/>
</dbReference>
<evidence type="ECO:0000256" key="11">
    <source>
        <dbReference type="SAM" id="MobiDB-lite"/>
    </source>
</evidence>
<evidence type="ECO:0000256" key="10">
    <source>
        <dbReference type="PIRNR" id="PIRNR036947"/>
    </source>
</evidence>
<dbReference type="InterPro" id="IPR037027">
    <property type="entry name" value="YqgF/RNaseH-like_dom_sf"/>
</dbReference>
<dbReference type="InterPro" id="IPR032706">
    <property type="entry name" value="Spt6_HHH"/>
</dbReference>
<comment type="function">
    <text evidence="10">Plays a role in maintenance of chromatin structure during RNA polymerase II transcription elongation thereby repressing transcription initiation from cryptic promoters. Mediates the reassembly of nucleosomes onto the promoters of at least a selected set of genes during repression; the nucleosome reassembly is essential for transcriptional repression.</text>
</comment>
<dbReference type="PIRSF" id="PIRSF036947">
    <property type="entry name" value="Spt6"/>
    <property type="match status" value="1"/>
</dbReference>
<dbReference type="InterPro" id="IPR023323">
    <property type="entry name" value="Tex-like_dom_sf"/>
</dbReference>
<dbReference type="Pfam" id="PF14632">
    <property type="entry name" value="SPT6_acidic"/>
    <property type="match status" value="1"/>
</dbReference>
<dbReference type="InterPro" id="IPR010994">
    <property type="entry name" value="RuvA_2-like"/>
</dbReference>
<dbReference type="Pfam" id="PF14641">
    <property type="entry name" value="HTH_44"/>
    <property type="match status" value="1"/>
</dbReference>
<dbReference type="Gene3D" id="1.10.10.650">
    <property type="entry name" value="RuvA domain 2-like"/>
    <property type="match status" value="1"/>
</dbReference>
<dbReference type="InterPro" id="IPR012337">
    <property type="entry name" value="RNaseH-like_sf"/>
</dbReference>
<dbReference type="GO" id="GO:0034728">
    <property type="term" value="P:nucleosome organization"/>
    <property type="evidence" value="ECO:0007669"/>
    <property type="project" value="TreeGrafter"/>
</dbReference>
<feature type="compositionally biased region" description="Basic and acidic residues" evidence="11">
    <location>
        <begin position="34"/>
        <end position="45"/>
    </location>
</feature>
<sequence length="1425" mass="165132">MSTSMRDLIDDRAELDDEEEDGSFAGGDEDGEEEAPRRRERRAELDDSSEEDDEDEDEEEARKIREGFIVDEDEEDEDGDADERERRRRRKRRRAERDEEAQLDEEDLDLIGEANPDFQSREQSQSQFKRLKRGHRDEDRHSKRTGRLEEMFSEDEDDVPDERQYARPGHNRAAADEFDDFIEDDYGDEEERIRQQEDMEVARGRDRLHVGSVIDATGLDKETLDDMEAIFGNGEEYLWALEKEEDEEEGAEDQALELKDVFEPSQLSERLLTDEDNEIRATDEPERFQLDRRPFKKSQIQPDLKEETKWISDQMWSYKMFSMDMQLESAFSKAINKVLEFFIIDSVEVPYVFQHRKDYLIHARKIRNPDYDRRDQESSEFIVQAEKLLNQDDLWKILELDIKFRGFLEKRAALEKTIANLRSINIEDRMLEEQLPTVRQMEELQDLLDYVNFKYATQLKEITATDSDAKELKRPGARSAIFDRVRKSKAYDFFQAYGLTPETVVSNRLGARSNAQRVAADDPSEHPIDLADSLTDGEFSTGDAVISAARQLYAEELFASPRLRSWMREHYIVHAVFNCRRTEKGLRNIEESHPFYEVKYIMNLTAQDIARKPEVYLKMMKAEEEGLIEVKVALQDERDLRRQFFQDFASDNFSEKADAWNDERKKILDLALSKFDKLMIKAVKDTMRTQCQESVLKICREEYTRRLDQAPYKPKGMVLGTTPRVLALSNGMSDPAREKISYAWVEEDGRVIEHGQLGNLARDEEARDELTELVKRREPDVIAVSGFSADTHKLVRDLENLVNERGLMGPEYDDPETNELRTDLLEVMVVNDEVARLYKDSPRALAEHPTLGSLTRYCVALAHYLQNPLKEYAALGKDIISLTFHPCQNLLPLDKLTRCLETAMVDMVNLCGVDINEAVKDPYTANLLPYVSGLGPRKAQAVIKGINMNGGVVNSRDELVGDPDNNKLPVVGPKVWDNCASFLFIEYDTSNPQSEPLDNTRVHPEDYELGRKMAADALELDEEDVKAETDENGPGAIVRKLFREDEQEKVNELVLEEYAEQLEQQYSQRKRATLETIRAELQAPYEELRRHFMTLNADEIFTMFSGETKESLAEGMVISVNVRIVKDDFAIVRLDCGIEGRIEAHDASYRSTVKDVLSIGQTVQAKLIEMDRKAFLAKLSVREDVLRRPYRRHLDFDRSMWDSRQEDEDKEELMEKDRTTGRTQRVIKHPLFKPFNAIQAEEWLGSQASGEVVIRPSSKGNDHLAITWKVADGVYQHVDVLELQKENEFSVGRLLRVGGKHTYTDLDELIVEHVKGMARKVAEMMQHEKFQKGSKAELEKWLTTYMDANPNRSSYAFCIDNKHAGYFWLCFKATRNSRVMGWPVRIVPNGFEFLKNQYPDMRSLTNGFKMRYNNEISRMQQNGGR</sequence>
<comment type="similarity">
    <text evidence="3 10">Belongs to the SPT6 family.</text>
</comment>
<dbReference type="EMBL" id="LKEB01000058">
    <property type="protein sequence ID" value="ROV99570.1"/>
    <property type="molecule type" value="Genomic_DNA"/>
</dbReference>
<keyword evidence="6" id="KW-0727">SH2 domain</keyword>
<evidence type="ECO:0000313" key="14">
    <source>
        <dbReference type="Proteomes" id="UP000285146"/>
    </source>
</evidence>
<dbReference type="STRING" id="1230097.A0A423W8A2"/>
<keyword evidence="8 10" id="KW-0539">Nucleus</keyword>
<dbReference type="Pfam" id="PF22706">
    <property type="entry name" value="Tex_central_region"/>
    <property type="match status" value="1"/>
</dbReference>
<dbReference type="SUPFAM" id="SSF158832">
    <property type="entry name" value="Tex N-terminal region-like"/>
    <property type="match status" value="1"/>
</dbReference>
<dbReference type="SUPFAM" id="SSF47781">
    <property type="entry name" value="RuvA domain 2-like"/>
    <property type="match status" value="2"/>
</dbReference>
<dbReference type="InterPro" id="IPR055179">
    <property type="entry name" value="Tex-like_central_region"/>
</dbReference>
<dbReference type="InterPro" id="IPR017072">
    <property type="entry name" value="TF_Spt6"/>
</dbReference>
<dbReference type="PANTHER" id="PTHR10145:SF6">
    <property type="entry name" value="TRANSCRIPTION ELONGATION FACTOR SPT6"/>
    <property type="match status" value="1"/>
</dbReference>
<dbReference type="Pfam" id="PF21710">
    <property type="entry name" value="Spt6_S1"/>
    <property type="match status" value="1"/>
</dbReference>
<protein>
    <recommendedName>
        <fullName evidence="4 10">Transcription elongation factor Spt6</fullName>
    </recommendedName>
</protein>
<dbReference type="Pfam" id="PF14639">
    <property type="entry name" value="YqgF"/>
    <property type="match status" value="1"/>
</dbReference>